<dbReference type="Gene3D" id="3.40.50.880">
    <property type="match status" value="1"/>
</dbReference>
<keyword evidence="2" id="KW-0238">DNA-binding</keyword>
<sequence length="326" mass="35650">MRRPHRVVMAVTDAMPIFEAAVPCQIFGVDRPHLADPWYRFSVVPVGTGAVRLSPGFTLAPTDGGLDLADVDTLVVPACENVHDNPPAELVELVREAHRRGIRILSICSGAFVLAAAGVLDGRRATTHWLHADELARRYPAVRVDATVLYVEDANVITSAGTVAGIDACLHVVRIDHGAAVAAELARRLVTQPHRDGGQSQYHRPAAPALREDWLAALLDWADEHLHLPLTTTDLAERAKVSVRTVERRFAEALGMSPLQWLLRQRVRRAQQFLETSDRPIGWIADNCGFGGAASLRAHFARIVGVPPSAYRRAFHERADAARIAS</sequence>
<evidence type="ECO:0000256" key="1">
    <source>
        <dbReference type="ARBA" id="ARBA00023015"/>
    </source>
</evidence>
<dbReference type="CDD" id="cd03137">
    <property type="entry name" value="GATase1_AraC_1"/>
    <property type="match status" value="1"/>
</dbReference>
<evidence type="ECO:0000256" key="2">
    <source>
        <dbReference type="ARBA" id="ARBA00023125"/>
    </source>
</evidence>
<evidence type="ECO:0000313" key="6">
    <source>
        <dbReference type="Proteomes" id="UP001501747"/>
    </source>
</evidence>
<dbReference type="EMBL" id="BAABAL010000018">
    <property type="protein sequence ID" value="GAA4021753.1"/>
    <property type="molecule type" value="Genomic_DNA"/>
</dbReference>
<dbReference type="PANTHER" id="PTHR43130:SF3">
    <property type="entry name" value="HTH-TYPE TRANSCRIPTIONAL REGULATOR RV1931C"/>
    <property type="match status" value="1"/>
</dbReference>
<dbReference type="SMART" id="SM00342">
    <property type="entry name" value="HTH_ARAC"/>
    <property type="match status" value="1"/>
</dbReference>
<dbReference type="InterPro" id="IPR029062">
    <property type="entry name" value="Class_I_gatase-like"/>
</dbReference>
<dbReference type="Proteomes" id="UP001501747">
    <property type="component" value="Unassembled WGS sequence"/>
</dbReference>
<dbReference type="Gene3D" id="1.10.10.60">
    <property type="entry name" value="Homeodomain-like"/>
    <property type="match status" value="1"/>
</dbReference>
<comment type="caution">
    <text evidence="5">The sequence shown here is derived from an EMBL/GenBank/DDBJ whole genome shotgun (WGS) entry which is preliminary data.</text>
</comment>
<feature type="domain" description="HTH araC/xylS-type" evidence="4">
    <location>
        <begin position="216"/>
        <end position="314"/>
    </location>
</feature>
<dbReference type="Pfam" id="PF01965">
    <property type="entry name" value="DJ-1_PfpI"/>
    <property type="match status" value="1"/>
</dbReference>
<dbReference type="PROSITE" id="PS01124">
    <property type="entry name" value="HTH_ARAC_FAMILY_2"/>
    <property type="match status" value="1"/>
</dbReference>
<evidence type="ECO:0000259" key="4">
    <source>
        <dbReference type="PROSITE" id="PS01124"/>
    </source>
</evidence>
<keyword evidence="6" id="KW-1185">Reference proteome</keyword>
<dbReference type="InterPro" id="IPR052158">
    <property type="entry name" value="INH-QAR"/>
</dbReference>
<proteinExistence type="predicted"/>
<dbReference type="InterPro" id="IPR018060">
    <property type="entry name" value="HTH_AraC"/>
</dbReference>
<dbReference type="RefSeq" id="WP_344879911.1">
    <property type="nucleotide sequence ID" value="NZ_BAABAL010000018.1"/>
</dbReference>
<evidence type="ECO:0000313" key="5">
    <source>
        <dbReference type="EMBL" id="GAA4021753.1"/>
    </source>
</evidence>
<dbReference type="InterPro" id="IPR018062">
    <property type="entry name" value="HTH_AraC-typ_CS"/>
</dbReference>
<dbReference type="PROSITE" id="PS00041">
    <property type="entry name" value="HTH_ARAC_FAMILY_1"/>
    <property type="match status" value="1"/>
</dbReference>
<protein>
    <submittedName>
        <fullName evidence="5">Helix-turn-helix domain-containing protein</fullName>
    </submittedName>
</protein>
<dbReference type="PANTHER" id="PTHR43130">
    <property type="entry name" value="ARAC-FAMILY TRANSCRIPTIONAL REGULATOR"/>
    <property type="match status" value="1"/>
</dbReference>
<dbReference type="Pfam" id="PF12833">
    <property type="entry name" value="HTH_18"/>
    <property type="match status" value="1"/>
</dbReference>
<accession>A0ABP7T6G1</accession>
<keyword evidence="1" id="KW-0805">Transcription regulation</keyword>
<dbReference type="SUPFAM" id="SSF46689">
    <property type="entry name" value="Homeodomain-like"/>
    <property type="match status" value="2"/>
</dbReference>
<name>A0ABP7T6G1_9PSEU</name>
<dbReference type="InterPro" id="IPR002818">
    <property type="entry name" value="DJ-1/PfpI"/>
</dbReference>
<dbReference type="InterPro" id="IPR009057">
    <property type="entry name" value="Homeodomain-like_sf"/>
</dbReference>
<organism evidence="5 6">
    <name type="scientific">Allokutzneria multivorans</name>
    <dbReference type="NCBI Taxonomy" id="1142134"/>
    <lineage>
        <taxon>Bacteria</taxon>
        <taxon>Bacillati</taxon>
        <taxon>Actinomycetota</taxon>
        <taxon>Actinomycetes</taxon>
        <taxon>Pseudonocardiales</taxon>
        <taxon>Pseudonocardiaceae</taxon>
        <taxon>Allokutzneria</taxon>
    </lineage>
</organism>
<dbReference type="SUPFAM" id="SSF52317">
    <property type="entry name" value="Class I glutamine amidotransferase-like"/>
    <property type="match status" value="1"/>
</dbReference>
<gene>
    <name evidence="5" type="ORF">GCM10022247_52450</name>
</gene>
<evidence type="ECO:0000256" key="3">
    <source>
        <dbReference type="ARBA" id="ARBA00023163"/>
    </source>
</evidence>
<keyword evidence="3" id="KW-0804">Transcription</keyword>
<reference evidence="6" key="1">
    <citation type="journal article" date="2019" name="Int. J. Syst. Evol. Microbiol.">
        <title>The Global Catalogue of Microorganisms (GCM) 10K type strain sequencing project: providing services to taxonomists for standard genome sequencing and annotation.</title>
        <authorList>
            <consortium name="The Broad Institute Genomics Platform"/>
            <consortium name="The Broad Institute Genome Sequencing Center for Infectious Disease"/>
            <person name="Wu L."/>
            <person name="Ma J."/>
        </authorList>
    </citation>
    <scope>NUCLEOTIDE SEQUENCE [LARGE SCALE GENOMIC DNA]</scope>
    <source>
        <strain evidence="6">JCM 17342</strain>
    </source>
</reference>